<name>A0A0R1VN14_9LACO</name>
<keyword evidence="2" id="KW-0689">Ribosomal protein</keyword>
<organism evidence="2 3">
    <name type="scientific">Lactobacillus kitasatonis DSM 16761 = JCM 1039</name>
    <dbReference type="NCBI Taxonomy" id="1423767"/>
    <lineage>
        <taxon>Bacteria</taxon>
        <taxon>Bacillati</taxon>
        <taxon>Bacillota</taxon>
        <taxon>Bacilli</taxon>
        <taxon>Lactobacillales</taxon>
        <taxon>Lactobacillaceae</taxon>
        <taxon>Lactobacillus</taxon>
    </lineage>
</organism>
<dbReference type="GO" id="GO:0005840">
    <property type="term" value="C:ribosome"/>
    <property type="evidence" value="ECO:0007669"/>
    <property type="project" value="UniProtKB-KW"/>
</dbReference>
<sequence length="103" mass="11177">MQNRQKAINLLGLAERAGKLTTGTETVINETNKGKIKLILLASDVQANTAEKVDRVARKNNIPMINSFSASEMSRAIGKKRKVLGLTDAGFARALVKRINEGV</sequence>
<dbReference type="InterPro" id="IPR004038">
    <property type="entry name" value="Ribosomal_eL8/eL30/eS12/Gad45"/>
</dbReference>
<proteinExistence type="predicted"/>
<gene>
    <name evidence="2" type="ORF">FC59_GL001675</name>
</gene>
<dbReference type="InterPro" id="IPR029064">
    <property type="entry name" value="Ribosomal_eL30-like_sf"/>
</dbReference>
<evidence type="ECO:0000313" key="3">
    <source>
        <dbReference type="Proteomes" id="UP000051307"/>
    </source>
</evidence>
<dbReference type="Gene3D" id="3.30.1330.30">
    <property type="match status" value="1"/>
</dbReference>
<keyword evidence="2" id="KW-0687">Ribonucleoprotein</keyword>
<dbReference type="Pfam" id="PF01248">
    <property type="entry name" value="Ribosomal_L7Ae"/>
    <property type="match status" value="1"/>
</dbReference>
<dbReference type="eggNOG" id="COG1358">
    <property type="taxonomic scope" value="Bacteria"/>
</dbReference>
<dbReference type="EMBL" id="AZFU01000004">
    <property type="protein sequence ID" value="KRM06757.1"/>
    <property type="molecule type" value="Genomic_DNA"/>
</dbReference>
<protein>
    <submittedName>
        <fullName evidence="2">L7A family ribosomal protein</fullName>
    </submittedName>
</protein>
<evidence type="ECO:0000313" key="2">
    <source>
        <dbReference type="EMBL" id="KRM06757.1"/>
    </source>
</evidence>
<comment type="caution">
    <text evidence="2">The sequence shown here is derived from an EMBL/GenBank/DDBJ whole genome shotgun (WGS) entry which is preliminary data.</text>
</comment>
<dbReference type="OrthoDB" id="9794863at2"/>
<dbReference type="Proteomes" id="UP000051307">
    <property type="component" value="Unassembled WGS sequence"/>
</dbReference>
<accession>A0A0R1VN14</accession>
<feature type="domain" description="Ribosomal protein eL8/eL30/eS12/Gadd45" evidence="1">
    <location>
        <begin position="9"/>
        <end position="88"/>
    </location>
</feature>
<reference evidence="2 3" key="1">
    <citation type="journal article" date="2015" name="Genome Announc.">
        <title>Expanding the biotechnology potential of lactobacilli through comparative genomics of 213 strains and associated genera.</title>
        <authorList>
            <person name="Sun Z."/>
            <person name="Harris H.M."/>
            <person name="McCann A."/>
            <person name="Guo C."/>
            <person name="Argimon S."/>
            <person name="Zhang W."/>
            <person name="Yang X."/>
            <person name="Jeffery I.B."/>
            <person name="Cooney J.C."/>
            <person name="Kagawa T.F."/>
            <person name="Liu W."/>
            <person name="Song Y."/>
            <person name="Salvetti E."/>
            <person name="Wrobel A."/>
            <person name="Rasinkangas P."/>
            <person name="Parkhill J."/>
            <person name="Rea M.C."/>
            <person name="O'Sullivan O."/>
            <person name="Ritari J."/>
            <person name="Douillard F.P."/>
            <person name="Paul Ross R."/>
            <person name="Yang R."/>
            <person name="Briner A.E."/>
            <person name="Felis G.E."/>
            <person name="de Vos W.M."/>
            <person name="Barrangou R."/>
            <person name="Klaenhammer T.R."/>
            <person name="Caufield P.W."/>
            <person name="Cui Y."/>
            <person name="Zhang H."/>
            <person name="O'Toole P.W."/>
        </authorList>
    </citation>
    <scope>NUCLEOTIDE SEQUENCE [LARGE SCALE GENOMIC DNA]</scope>
    <source>
        <strain evidence="2 3">DSM 16761</strain>
    </source>
</reference>
<dbReference type="AlphaFoldDB" id="A0A0R1VN14"/>
<evidence type="ECO:0000259" key="1">
    <source>
        <dbReference type="Pfam" id="PF01248"/>
    </source>
</evidence>
<dbReference type="SUPFAM" id="SSF55315">
    <property type="entry name" value="L30e-like"/>
    <property type="match status" value="1"/>
</dbReference>
<dbReference type="RefSeq" id="WP_025014976.1">
    <property type="nucleotide sequence ID" value="NZ_AZFU01000004.1"/>
</dbReference>
<dbReference type="PATRIC" id="fig|1423767.3.peg.1737"/>